<accession>A0ABD5PC34</accession>
<sequence length="477" mass="49903">MDVDRDSAALFASRVIARVVGFASVAYFTWKVGAAGFGIYITFQTVVMVAGVASQFGVPEAVTKRVSQAEDVHGRGRVLTAALALSVVPFAITSAVIYAIAPQLGAYVELGAITASLAVVAIALAIANRLFIAGLRGEGRIAATAVVELVAQLVRVGASVGFLLVGFDAIGLVYGYLVGVVASVLAGYVLLNTGIRLTVPSRDSVESLFGFSKFTIGMNVSELAYSWADTLILAALASKAIVGTYEVAWQLSLVTLMAAQVIGTTMMPAMTRWHENGNLGRIEQAFRTSLTFALVLVIPTLVGALVVGEEVFRVVYGIDEYAAAGATVLVLLLGGQIAQAVKQITQNTLLGIDRPEHVFWTNAVTLTSNVGLNLLLVPQYGMFGAAAATVSTATIAAITQVYYLRRYIDLTIDARSLAWQVGAAATMGGIVYALGSVVDGESIPGFVALVGTGIVVYGLGVVTNGTIRRSVTRIAPW</sequence>
<protein>
    <submittedName>
        <fullName evidence="7">Oligosaccharide flippase family protein</fullName>
    </submittedName>
</protein>
<keyword evidence="3 6" id="KW-0812">Transmembrane</keyword>
<evidence type="ECO:0000256" key="1">
    <source>
        <dbReference type="ARBA" id="ARBA00004651"/>
    </source>
</evidence>
<keyword evidence="8" id="KW-1185">Reference proteome</keyword>
<dbReference type="PANTHER" id="PTHR30250:SF28">
    <property type="entry name" value="POLYSACCHARIDE BIOSYNTHESIS PROTEIN"/>
    <property type="match status" value="1"/>
</dbReference>
<comment type="subcellular location">
    <subcellularLocation>
        <location evidence="1">Cell membrane</location>
        <topology evidence="1">Multi-pass membrane protein</topology>
    </subcellularLocation>
</comment>
<gene>
    <name evidence="7" type="ORF">ACFO0N_11000</name>
</gene>
<feature type="transmembrane region" description="Helical" evidence="6">
    <location>
        <begin position="34"/>
        <end position="58"/>
    </location>
</feature>
<evidence type="ECO:0000313" key="7">
    <source>
        <dbReference type="EMBL" id="MFC4358466.1"/>
    </source>
</evidence>
<evidence type="ECO:0000256" key="4">
    <source>
        <dbReference type="ARBA" id="ARBA00022989"/>
    </source>
</evidence>
<dbReference type="EMBL" id="JBHSDS010000006">
    <property type="protein sequence ID" value="MFC4358466.1"/>
    <property type="molecule type" value="Genomic_DNA"/>
</dbReference>
<feature type="transmembrane region" description="Helical" evidence="6">
    <location>
        <begin position="416"/>
        <end position="434"/>
    </location>
</feature>
<feature type="transmembrane region" description="Helical" evidence="6">
    <location>
        <begin position="290"/>
        <end position="308"/>
    </location>
</feature>
<evidence type="ECO:0000256" key="3">
    <source>
        <dbReference type="ARBA" id="ARBA00022692"/>
    </source>
</evidence>
<name>A0ABD5PC34_9EURY</name>
<keyword evidence="4 6" id="KW-1133">Transmembrane helix</keyword>
<organism evidence="7 8">
    <name type="scientific">Halobium salinum</name>
    <dbReference type="NCBI Taxonomy" id="1364940"/>
    <lineage>
        <taxon>Archaea</taxon>
        <taxon>Methanobacteriati</taxon>
        <taxon>Methanobacteriota</taxon>
        <taxon>Stenosarchaea group</taxon>
        <taxon>Halobacteria</taxon>
        <taxon>Halobacteriales</taxon>
        <taxon>Haloferacaceae</taxon>
        <taxon>Halobium</taxon>
    </lineage>
</organism>
<evidence type="ECO:0000256" key="2">
    <source>
        <dbReference type="ARBA" id="ARBA00022475"/>
    </source>
</evidence>
<feature type="transmembrane region" description="Helical" evidence="6">
    <location>
        <begin position="173"/>
        <end position="191"/>
    </location>
</feature>
<evidence type="ECO:0000256" key="6">
    <source>
        <dbReference type="SAM" id="Phobius"/>
    </source>
</evidence>
<dbReference type="PANTHER" id="PTHR30250">
    <property type="entry name" value="PST FAMILY PREDICTED COLANIC ACID TRANSPORTER"/>
    <property type="match status" value="1"/>
</dbReference>
<comment type="caution">
    <text evidence="7">The sequence shown here is derived from an EMBL/GenBank/DDBJ whole genome shotgun (WGS) entry which is preliminary data.</text>
</comment>
<dbReference type="AlphaFoldDB" id="A0ABD5PC34"/>
<feature type="transmembrane region" description="Helical" evidence="6">
    <location>
        <begin position="320"/>
        <end position="338"/>
    </location>
</feature>
<feature type="transmembrane region" description="Helical" evidence="6">
    <location>
        <begin position="107"/>
        <end position="131"/>
    </location>
</feature>
<dbReference type="InterPro" id="IPR050833">
    <property type="entry name" value="Poly_Biosynth_Transport"/>
</dbReference>
<feature type="transmembrane region" description="Helical" evidence="6">
    <location>
        <begin position="446"/>
        <end position="467"/>
    </location>
</feature>
<dbReference type="RefSeq" id="WP_267623799.1">
    <property type="nucleotide sequence ID" value="NZ_JAODIW010000008.1"/>
</dbReference>
<feature type="transmembrane region" description="Helical" evidence="6">
    <location>
        <begin position="7"/>
        <end position="28"/>
    </location>
</feature>
<evidence type="ECO:0000313" key="8">
    <source>
        <dbReference type="Proteomes" id="UP001595921"/>
    </source>
</evidence>
<dbReference type="Proteomes" id="UP001595921">
    <property type="component" value="Unassembled WGS sequence"/>
</dbReference>
<dbReference type="Pfam" id="PF13440">
    <property type="entry name" value="Polysacc_synt_3"/>
    <property type="match status" value="1"/>
</dbReference>
<proteinExistence type="predicted"/>
<feature type="transmembrane region" description="Helical" evidence="6">
    <location>
        <begin position="248"/>
        <end position="269"/>
    </location>
</feature>
<dbReference type="GO" id="GO:0005886">
    <property type="term" value="C:plasma membrane"/>
    <property type="evidence" value="ECO:0007669"/>
    <property type="project" value="UniProtKB-SubCell"/>
</dbReference>
<reference evidence="7 8" key="1">
    <citation type="journal article" date="2019" name="Int. J. Syst. Evol. Microbiol.">
        <title>The Global Catalogue of Microorganisms (GCM) 10K type strain sequencing project: providing services to taxonomists for standard genome sequencing and annotation.</title>
        <authorList>
            <consortium name="The Broad Institute Genomics Platform"/>
            <consortium name="The Broad Institute Genome Sequencing Center for Infectious Disease"/>
            <person name="Wu L."/>
            <person name="Ma J."/>
        </authorList>
    </citation>
    <scope>NUCLEOTIDE SEQUENCE [LARGE SCALE GENOMIC DNA]</scope>
    <source>
        <strain evidence="7 8">CGMCC 1.12553</strain>
    </source>
</reference>
<feature type="transmembrane region" description="Helical" evidence="6">
    <location>
        <begin position="143"/>
        <end position="167"/>
    </location>
</feature>
<keyword evidence="5 6" id="KW-0472">Membrane</keyword>
<feature type="transmembrane region" description="Helical" evidence="6">
    <location>
        <begin position="382"/>
        <end position="404"/>
    </location>
</feature>
<evidence type="ECO:0000256" key="5">
    <source>
        <dbReference type="ARBA" id="ARBA00023136"/>
    </source>
</evidence>
<keyword evidence="2" id="KW-1003">Cell membrane</keyword>
<feature type="transmembrane region" description="Helical" evidence="6">
    <location>
        <begin position="78"/>
        <end position="101"/>
    </location>
</feature>